<keyword evidence="9 10" id="KW-0998">Cell outer membrane</keyword>
<evidence type="ECO:0000259" key="14">
    <source>
        <dbReference type="Pfam" id="PF07715"/>
    </source>
</evidence>
<dbReference type="Proteomes" id="UP000198670">
    <property type="component" value="Unassembled WGS sequence"/>
</dbReference>
<evidence type="ECO:0000256" key="9">
    <source>
        <dbReference type="ARBA" id="ARBA00023237"/>
    </source>
</evidence>
<keyword evidence="5 10" id="KW-0812">Transmembrane</keyword>
<evidence type="ECO:0000256" key="3">
    <source>
        <dbReference type="ARBA" id="ARBA00022452"/>
    </source>
</evidence>
<dbReference type="FunFam" id="2.170.130.10:FF:000008">
    <property type="entry name" value="SusC/RagA family TonB-linked outer membrane protein"/>
    <property type="match status" value="1"/>
</dbReference>
<dbReference type="InterPro" id="IPR023996">
    <property type="entry name" value="TonB-dep_OMP_SusC/RagA"/>
</dbReference>
<dbReference type="InterPro" id="IPR011662">
    <property type="entry name" value="Secretin/TonB_short_N"/>
</dbReference>
<feature type="domain" description="Secretin/TonB short N-terminal" evidence="13">
    <location>
        <begin position="71"/>
        <end position="120"/>
    </location>
</feature>
<dbReference type="STRING" id="1477437.SAMN05444682_108134"/>
<sequence>MINYVNLLLETRKLPNELAQLFRIMRITTLLLFIGAIHLSAATRSQTITLRVDQQSLPKVFESVESQTGFLIVYNDRFVKSAKPVTIVANRMPLEDFLQAVLTPQALTYQIKENTVLISRLKKINSADAPPAVSMQQQRTLTGKVTDESGRPLAGVTVSVKGTSIAVTTDVSGEYRITIPSGASILVFTSIGFDSLEHPSDNRQTVNASMKASVSDLDEVVVVGYGTVRKSDLTGSVASVKAEELQATPITSLDQGLVGRASGVMVTQTSGMPGAIASIRIRGSSSLQGGNEPLYVIDGFPIYNGSGFGNTGGNARMSGLSAVNPSDIESIEILKDASATAIYGSRAANGVVLITTKKGKRGEDRITFDVNYGIQNVVRKIDVMNAYEYAQLVNEAYMNDGLEPVYDDAKIAELRSNPTGTDWQEEVFQQAPTQSYQLNIAGGNDRTMYSVSGNYYSQDGVIRNSYFDRYQGRVNLERDVLKNVKIGTHLNISRTISNATRTDAGGQQGVVSAAMKFNPIQPVYSDETLGIYTPVNIPGIIYANPVASALERIHKSQTTRFLGDMFAEWAILPDLKAKVSFGTDLFNTKFDTYVPAKIYESNGVANATITGGYNTNWLNENTLTWTKEINEVHNINVLGGLTFQRYMAEGFSGSSQGFVNDILGPNSLGSGSVYNQPSSDKTEWSLMSYLGRVNYGFKDRYLFSISGRVDGSSRFGANNKFAFFPSGSFAWRVIEEPFWQPGLLSDLKLRVSYGVTGNQEIGLYRSLPTLTNNRYTIGRALVTGFFPNIIPNPDLKWERTGQFDVGVDVAFFDNRLRLTSDFYQKRTTDLIYDVTVPFVSGYGTSLQNIGSVVNNGWELAIEGDPFRGDFSWSSSFNISFNRNKVLELGGESYKDVGTDDGHLKTGSVHRLIVGKPMGLFYGYQYDGLFRNEEELAAGPAGPTNWLGGRRYKDISGPDGVPDGKVDATYDRAVVGDPNPDFFGGFTNTFSYRGLELNVFLQYSYGNDIFNYNAMELELPSGGQNVYQGLVDRWTPQHPDAKYPKATTNRSAVFSNVFIEDASYLKIKTITMSYTFSNLKLKYLNRAKVYVTGQNLFAFTNYKGYDPEVSYRGASNLEIGEDFGGYPMAKTFLLGVQIDL</sequence>
<dbReference type="InterPro" id="IPR000531">
    <property type="entry name" value="Beta-barrel_TonB"/>
</dbReference>
<evidence type="ECO:0000256" key="8">
    <source>
        <dbReference type="ARBA" id="ARBA00023136"/>
    </source>
</evidence>
<dbReference type="Gene3D" id="2.60.40.1120">
    <property type="entry name" value="Carboxypeptidase-like, regulatory domain"/>
    <property type="match status" value="1"/>
</dbReference>
<dbReference type="InterPro" id="IPR037066">
    <property type="entry name" value="Plug_dom_sf"/>
</dbReference>
<comment type="subcellular location">
    <subcellularLocation>
        <location evidence="1 10">Cell outer membrane</location>
        <topology evidence="1 10">Multi-pass membrane protein</topology>
    </subcellularLocation>
</comment>
<comment type="similarity">
    <text evidence="10 11">Belongs to the TonB-dependent receptor family.</text>
</comment>
<proteinExistence type="inferred from homology"/>
<evidence type="ECO:0000256" key="2">
    <source>
        <dbReference type="ARBA" id="ARBA00022448"/>
    </source>
</evidence>
<keyword evidence="2 10" id="KW-0813">Transport</keyword>
<dbReference type="Pfam" id="PF07715">
    <property type="entry name" value="Plug"/>
    <property type="match status" value="1"/>
</dbReference>
<dbReference type="SUPFAM" id="SSF56935">
    <property type="entry name" value="Porins"/>
    <property type="match status" value="1"/>
</dbReference>
<feature type="domain" description="TonB-dependent receptor-like beta-barrel" evidence="12">
    <location>
        <begin position="597"/>
        <end position="919"/>
    </location>
</feature>
<dbReference type="Pfam" id="PF13715">
    <property type="entry name" value="CarbopepD_reg_2"/>
    <property type="match status" value="1"/>
</dbReference>
<dbReference type="Gene3D" id="2.40.170.20">
    <property type="entry name" value="TonB-dependent receptor, beta-barrel domain"/>
    <property type="match status" value="1"/>
</dbReference>
<feature type="domain" description="TonB-dependent receptor plug" evidence="14">
    <location>
        <begin position="230"/>
        <end position="351"/>
    </location>
</feature>
<dbReference type="InterPro" id="IPR036942">
    <property type="entry name" value="Beta-barrel_TonB_sf"/>
</dbReference>
<evidence type="ECO:0000256" key="10">
    <source>
        <dbReference type="PROSITE-ProRule" id="PRU01360"/>
    </source>
</evidence>
<dbReference type="Gene3D" id="2.170.130.10">
    <property type="entry name" value="TonB-dependent receptor, plug domain"/>
    <property type="match status" value="1"/>
</dbReference>
<dbReference type="Gene3D" id="3.55.50.30">
    <property type="match status" value="1"/>
</dbReference>
<gene>
    <name evidence="15" type="ORF">SAMN05444682_108134</name>
</gene>
<dbReference type="InterPro" id="IPR008969">
    <property type="entry name" value="CarboxyPept-like_regulatory"/>
</dbReference>
<dbReference type="SUPFAM" id="SSF49464">
    <property type="entry name" value="Carboxypeptidase regulatory domain-like"/>
    <property type="match status" value="1"/>
</dbReference>
<dbReference type="GO" id="GO:0006826">
    <property type="term" value="P:iron ion transport"/>
    <property type="evidence" value="ECO:0007669"/>
    <property type="project" value="UniProtKB-KW"/>
</dbReference>
<evidence type="ECO:0000256" key="4">
    <source>
        <dbReference type="ARBA" id="ARBA00022496"/>
    </source>
</evidence>
<dbReference type="InterPro" id="IPR023997">
    <property type="entry name" value="TonB-dep_OMP_SusC/RagA_CS"/>
</dbReference>
<evidence type="ECO:0000256" key="7">
    <source>
        <dbReference type="ARBA" id="ARBA00023077"/>
    </source>
</evidence>
<keyword evidence="6" id="KW-0408">Iron</keyword>
<dbReference type="Pfam" id="PF00593">
    <property type="entry name" value="TonB_dep_Rec_b-barrel"/>
    <property type="match status" value="1"/>
</dbReference>
<dbReference type="InterPro" id="IPR039426">
    <property type="entry name" value="TonB-dep_rcpt-like"/>
</dbReference>
<dbReference type="AlphaFoldDB" id="A0A1I3PRJ3"/>
<keyword evidence="4" id="KW-0410">Iron transport</keyword>
<dbReference type="InterPro" id="IPR012910">
    <property type="entry name" value="Plug_dom"/>
</dbReference>
<evidence type="ECO:0000259" key="12">
    <source>
        <dbReference type="Pfam" id="PF00593"/>
    </source>
</evidence>
<dbReference type="NCBIfam" id="TIGR04056">
    <property type="entry name" value="OMP_RagA_SusC"/>
    <property type="match status" value="1"/>
</dbReference>
<organism evidence="15 16">
    <name type="scientific">Parapedobacter indicus</name>
    <dbReference type="NCBI Taxonomy" id="1477437"/>
    <lineage>
        <taxon>Bacteria</taxon>
        <taxon>Pseudomonadati</taxon>
        <taxon>Bacteroidota</taxon>
        <taxon>Sphingobacteriia</taxon>
        <taxon>Sphingobacteriales</taxon>
        <taxon>Sphingobacteriaceae</taxon>
        <taxon>Parapedobacter</taxon>
    </lineage>
</organism>
<protein>
    <submittedName>
        <fullName evidence="15">TonB-linked outer membrane protein, SusC/RagA family</fullName>
    </submittedName>
</protein>
<dbReference type="PROSITE" id="PS52016">
    <property type="entry name" value="TONB_DEPENDENT_REC_3"/>
    <property type="match status" value="1"/>
</dbReference>
<evidence type="ECO:0000256" key="11">
    <source>
        <dbReference type="RuleBase" id="RU003357"/>
    </source>
</evidence>
<reference evidence="15 16" key="1">
    <citation type="submission" date="2016-10" db="EMBL/GenBank/DDBJ databases">
        <authorList>
            <person name="de Groot N.N."/>
        </authorList>
    </citation>
    <scope>NUCLEOTIDE SEQUENCE [LARGE SCALE GENOMIC DNA]</scope>
    <source>
        <strain evidence="15 16">RK1</strain>
    </source>
</reference>
<evidence type="ECO:0000256" key="5">
    <source>
        <dbReference type="ARBA" id="ARBA00022692"/>
    </source>
</evidence>
<dbReference type="EMBL" id="FOQO01000008">
    <property type="protein sequence ID" value="SFJ24032.1"/>
    <property type="molecule type" value="Genomic_DNA"/>
</dbReference>
<evidence type="ECO:0000259" key="13">
    <source>
        <dbReference type="Pfam" id="PF07660"/>
    </source>
</evidence>
<keyword evidence="7 11" id="KW-0798">TonB box</keyword>
<dbReference type="Pfam" id="PF07660">
    <property type="entry name" value="STN"/>
    <property type="match status" value="1"/>
</dbReference>
<evidence type="ECO:0000256" key="1">
    <source>
        <dbReference type="ARBA" id="ARBA00004571"/>
    </source>
</evidence>
<keyword evidence="4" id="KW-0406">Ion transport</keyword>
<dbReference type="NCBIfam" id="TIGR04057">
    <property type="entry name" value="SusC_RagA_signa"/>
    <property type="match status" value="1"/>
</dbReference>
<keyword evidence="3 10" id="KW-1134">Transmembrane beta strand</keyword>
<evidence type="ECO:0000313" key="15">
    <source>
        <dbReference type="EMBL" id="SFJ24032.1"/>
    </source>
</evidence>
<evidence type="ECO:0000256" key="6">
    <source>
        <dbReference type="ARBA" id="ARBA00023004"/>
    </source>
</evidence>
<keyword evidence="8 10" id="KW-0472">Membrane</keyword>
<dbReference type="GO" id="GO:0009279">
    <property type="term" value="C:cell outer membrane"/>
    <property type="evidence" value="ECO:0007669"/>
    <property type="project" value="UniProtKB-SubCell"/>
</dbReference>
<evidence type="ECO:0000313" key="16">
    <source>
        <dbReference type="Proteomes" id="UP000198670"/>
    </source>
</evidence>
<keyword evidence="16" id="KW-1185">Reference proteome</keyword>
<accession>A0A1I3PRJ3</accession>
<name>A0A1I3PRJ3_9SPHI</name>